<name>A0ABW9YZ17_9HYPH</name>
<evidence type="ECO:0000256" key="1">
    <source>
        <dbReference type="ARBA" id="ARBA00023125"/>
    </source>
</evidence>
<accession>A0ABW9YZ17</accession>
<dbReference type="CDD" id="cd00093">
    <property type="entry name" value="HTH_XRE"/>
    <property type="match status" value="1"/>
</dbReference>
<organism evidence="3 4">
    <name type="scientific">Microvirga arsenatis</name>
    <dbReference type="NCBI Taxonomy" id="2692265"/>
    <lineage>
        <taxon>Bacteria</taxon>
        <taxon>Pseudomonadati</taxon>
        <taxon>Pseudomonadota</taxon>
        <taxon>Alphaproteobacteria</taxon>
        <taxon>Hyphomicrobiales</taxon>
        <taxon>Methylobacteriaceae</taxon>
        <taxon>Microvirga</taxon>
    </lineage>
</organism>
<dbReference type="EMBL" id="JAAAXJ010000006">
    <property type="protein sequence ID" value="NBJ25415.1"/>
    <property type="molecule type" value="Genomic_DNA"/>
</dbReference>
<protein>
    <submittedName>
        <fullName evidence="3">Helix-turn-helix domain-containing protein</fullName>
    </submittedName>
</protein>
<dbReference type="InterPro" id="IPR010982">
    <property type="entry name" value="Lambda_DNA-bd_dom_sf"/>
</dbReference>
<evidence type="ECO:0000313" key="4">
    <source>
        <dbReference type="Proteomes" id="UP000818323"/>
    </source>
</evidence>
<proteinExistence type="predicted"/>
<dbReference type="PANTHER" id="PTHR46797:SF10">
    <property type="entry name" value="BLR1115 PROTEIN"/>
    <property type="match status" value="1"/>
</dbReference>
<keyword evidence="1" id="KW-0238">DNA-binding</keyword>
<dbReference type="CDD" id="cd02209">
    <property type="entry name" value="cupin_XRE_C"/>
    <property type="match status" value="1"/>
</dbReference>
<dbReference type="Pfam" id="PF01381">
    <property type="entry name" value="HTH_3"/>
    <property type="match status" value="1"/>
</dbReference>
<feature type="domain" description="HTH cro/C1-type" evidence="2">
    <location>
        <begin position="28"/>
        <end position="82"/>
    </location>
</feature>
<keyword evidence="4" id="KW-1185">Reference proteome</keyword>
<dbReference type="SUPFAM" id="SSF51182">
    <property type="entry name" value="RmlC-like cupins"/>
    <property type="match status" value="1"/>
</dbReference>
<gene>
    <name evidence="3" type="ORF">GR303_13725</name>
</gene>
<dbReference type="InterPro" id="IPR050807">
    <property type="entry name" value="TransReg_Diox_bact_type"/>
</dbReference>
<dbReference type="InterPro" id="IPR011051">
    <property type="entry name" value="RmlC_Cupin_sf"/>
</dbReference>
<dbReference type="Proteomes" id="UP000818323">
    <property type="component" value="Unassembled WGS sequence"/>
</dbReference>
<dbReference type="SMART" id="SM00530">
    <property type="entry name" value="HTH_XRE"/>
    <property type="match status" value="1"/>
</dbReference>
<dbReference type="InterPro" id="IPR014710">
    <property type="entry name" value="RmlC-like_jellyroll"/>
</dbReference>
<dbReference type="Gene3D" id="2.60.120.10">
    <property type="entry name" value="Jelly Rolls"/>
    <property type="match status" value="1"/>
</dbReference>
<sequence length="210" mass="23100">MHNPPAFADSEEISDSADELLSTLGTRLRELRRQQSLTLEQLSQRSQVSRAMISKIERSEKMPTVGILVRIATGLNISLSALLGEQAPPAAIQLQRANRRNRFRDPSTGLEREAVFSPAEGDDVELVRHVLPGLQSTGLLSPYPVPTRKLIFSPSGSLVVKIGNETYCMEPGDALRFDVTSTYSFSNPEATPVSYYLFMSRPGTSVKPIP</sequence>
<comment type="caution">
    <text evidence="3">The sequence shown here is derived from an EMBL/GenBank/DDBJ whole genome shotgun (WGS) entry which is preliminary data.</text>
</comment>
<dbReference type="PANTHER" id="PTHR46797">
    <property type="entry name" value="HTH-TYPE TRANSCRIPTIONAL REGULATOR"/>
    <property type="match status" value="1"/>
</dbReference>
<reference evidence="3 4" key="1">
    <citation type="submission" date="2020-01" db="EMBL/GenBank/DDBJ databases">
        <title>Microvirga sp. nov., an arsenate reduction bacterium isolated from Tibet hotspring sediments.</title>
        <authorList>
            <person name="Yuan C.-G."/>
        </authorList>
    </citation>
    <scope>NUCLEOTIDE SEQUENCE [LARGE SCALE GENOMIC DNA]</scope>
    <source>
        <strain evidence="3 4">SYSU G3D203</strain>
    </source>
</reference>
<dbReference type="Gene3D" id="1.10.260.40">
    <property type="entry name" value="lambda repressor-like DNA-binding domains"/>
    <property type="match status" value="1"/>
</dbReference>
<dbReference type="RefSeq" id="WP_161722810.1">
    <property type="nucleotide sequence ID" value="NZ_JAAAXI010000005.1"/>
</dbReference>
<evidence type="ECO:0000313" key="3">
    <source>
        <dbReference type="EMBL" id="NBJ25415.1"/>
    </source>
</evidence>
<dbReference type="InterPro" id="IPR001387">
    <property type="entry name" value="Cro/C1-type_HTH"/>
</dbReference>
<dbReference type="PROSITE" id="PS50943">
    <property type="entry name" value="HTH_CROC1"/>
    <property type="match status" value="1"/>
</dbReference>
<dbReference type="SUPFAM" id="SSF47413">
    <property type="entry name" value="lambda repressor-like DNA-binding domains"/>
    <property type="match status" value="1"/>
</dbReference>
<evidence type="ECO:0000259" key="2">
    <source>
        <dbReference type="PROSITE" id="PS50943"/>
    </source>
</evidence>